<keyword evidence="4" id="KW-0255">Endonuclease</keyword>
<dbReference type="GeneID" id="25377317"/>
<evidence type="ECO:0000256" key="1">
    <source>
        <dbReference type="ARBA" id="ARBA00022679"/>
    </source>
</evidence>
<evidence type="ECO:0000256" key="3">
    <source>
        <dbReference type="ARBA" id="ARBA00022722"/>
    </source>
</evidence>
<reference evidence="9" key="2">
    <citation type="submission" date="2013-10" db="EMBL/GenBank/DDBJ databases">
        <authorList>
            <person name="Aslett M."/>
        </authorList>
    </citation>
    <scope>NUCLEOTIDE SEQUENCE [LARGE SCALE GENOMIC DNA]</scope>
    <source>
        <strain evidence="9">Houghton</strain>
    </source>
</reference>
<dbReference type="PANTHER" id="PTHR37984">
    <property type="entry name" value="PROTEIN CBG26694"/>
    <property type="match status" value="1"/>
</dbReference>
<dbReference type="AlphaFoldDB" id="U6KB59"/>
<protein>
    <submittedName>
        <fullName evidence="9">OSJNBa0042F21.10 protein, related</fullName>
    </submittedName>
</protein>
<evidence type="ECO:0000256" key="2">
    <source>
        <dbReference type="ARBA" id="ARBA00022695"/>
    </source>
</evidence>
<dbReference type="PROSITE" id="PS50878">
    <property type="entry name" value="RT_POL"/>
    <property type="match status" value="1"/>
</dbReference>
<dbReference type="CDD" id="cd09274">
    <property type="entry name" value="RNase_HI_RT_Ty3"/>
    <property type="match status" value="1"/>
</dbReference>
<dbReference type="VEuPathDB" id="ToxoDB:EMH_0024430"/>
<organism evidence="9 10">
    <name type="scientific">Eimeria mitis</name>
    <dbReference type="NCBI Taxonomy" id="44415"/>
    <lineage>
        <taxon>Eukaryota</taxon>
        <taxon>Sar</taxon>
        <taxon>Alveolata</taxon>
        <taxon>Apicomplexa</taxon>
        <taxon>Conoidasida</taxon>
        <taxon>Coccidia</taxon>
        <taxon>Eucoccidiorida</taxon>
        <taxon>Eimeriorina</taxon>
        <taxon>Eimeriidae</taxon>
        <taxon>Eimeria</taxon>
    </lineage>
</organism>
<dbReference type="EMBL" id="HG687898">
    <property type="protein sequence ID" value="CDJ35189.1"/>
    <property type="molecule type" value="Genomic_DNA"/>
</dbReference>
<dbReference type="Pfam" id="PF17917">
    <property type="entry name" value="RT_RNaseH"/>
    <property type="match status" value="1"/>
</dbReference>
<dbReference type="CDD" id="cd01647">
    <property type="entry name" value="RT_LTR"/>
    <property type="match status" value="1"/>
</dbReference>
<dbReference type="InterPro" id="IPR043128">
    <property type="entry name" value="Rev_trsase/Diguanyl_cyclase"/>
</dbReference>
<dbReference type="InterPro" id="IPR043502">
    <property type="entry name" value="DNA/RNA_pol_sf"/>
</dbReference>
<evidence type="ECO:0000313" key="9">
    <source>
        <dbReference type="EMBL" id="CDJ35189.1"/>
    </source>
</evidence>
<feature type="domain" description="Reverse transcriptase" evidence="8">
    <location>
        <begin position="216"/>
        <end position="400"/>
    </location>
</feature>
<dbReference type="Gene3D" id="3.10.10.10">
    <property type="entry name" value="HIV Type 1 Reverse Transcriptase, subunit A, domain 1"/>
    <property type="match status" value="1"/>
</dbReference>
<dbReference type="OrthoDB" id="2013610at2759"/>
<dbReference type="GO" id="GO:0004519">
    <property type="term" value="F:endonuclease activity"/>
    <property type="evidence" value="ECO:0007669"/>
    <property type="project" value="UniProtKB-KW"/>
</dbReference>
<dbReference type="Proteomes" id="UP000030744">
    <property type="component" value="Unassembled WGS sequence"/>
</dbReference>
<sequence length="776" mass="86779">MHQRTPAEQAYDILAKQVADMTREEATALLRPPSKRYKSPTKGKRKAVVAALIQQATESTSCIRHPLQGLYAILTLPAMEWNVALRLVEEWQGALCCALAETAPPNIQKQCLKAPPATELPDDEETSSWATAKLEYSQLDTWLKSEEAKATPRAILDVLCAHRAVFPDKLRTGLPAKRPHDHRILLLPGKLPTNSAIYRMTPEQLQYHKQEIAKLTANGWIGPTYSPICAPTIMVDKRDDGTGERKMRMVVNYQELNALTIASDFPLPPVQTILEMLGGARYFSTLDLESGFHQIRMAREDRWNTAFRSVMKLFEYKVMPFGLKGAPATFQANISAYLQPLLGQGVVAYLDDVLIYSPDLPSHVALLQQVLRIFLDQQFYPKFRKCKFSKQELTYLGYTISAEGIKPAEDKIKAIQSWPKVLANDMQVRQFLGTANCFRMFMGPDYAKVARQLVDLTHKGAPFQWTDLHTQAVQRLKRRLIDYTTLQVPDATKPFELYTDASGYAIGAVLEQPGQPIGFLSQVMSPTQQRYSTYDQELLALVTALDKWAHLLRVSKVTAHADHQALTHLQQLRASKPLRGRTARWLDFLAEFPHLTITYLPGARNQVADALSRLACHSTPTPDTTPIGPSLSPPGSLAALTVPTDTAAPPHKTRGRLANYRELAGLRTRTPRKPSNPPPATATSPTPSQPHARPAPETPAAAHPPPTLDWVAAYPKCPVFSAPYQLASSQPGAVIQQEFQHRRYSFRYVPPYLHICINDLWLICVPQFPELLTHVV</sequence>
<gene>
    <name evidence="9" type="ORF">EMH_0024430</name>
</gene>
<dbReference type="GO" id="GO:0016787">
    <property type="term" value="F:hydrolase activity"/>
    <property type="evidence" value="ECO:0007669"/>
    <property type="project" value="UniProtKB-KW"/>
</dbReference>
<keyword evidence="2" id="KW-0548">Nucleotidyltransferase</keyword>
<name>U6KB59_9EIME</name>
<dbReference type="GO" id="GO:0003964">
    <property type="term" value="F:RNA-directed DNA polymerase activity"/>
    <property type="evidence" value="ECO:0007669"/>
    <property type="project" value="UniProtKB-KW"/>
</dbReference>
<evidence type="ECO:0000256" key="7">
    <source>
        <dbReference type="SAM" id="MobiDB-lite"/>
    </source>
</evidence>
<feature type="region of interest" description="Disordered" evidence="7">
    <location>
        <begin position="665"/>
        <end position="704"/>
    </location>
</feature>
<evidence type="ECO:0000256" key="6">
    <source>
        <dbReference type="ARBA" id="ARBA00022918"/>
    </source>
</evidence>
<evidence type="ECO:0000256" key="5">
    <source>
        <dbReference type="ARBA" id="ARBA00022801"/>
    </source>
</evidence>
<keyword evidence="6" id="KW-0695">RNA-directed DNA polymerase</keyword>
<dbReference type="PANTHER" id="PTHR37984:SF5">
    <property type="entry name" value="PROTEIN NYNRIN-LIKE"/>
    <property type="match status" value="1"/>
</dbReference>
<dbReference type="InterPro" id="IPR050951">
    <property type="entry name" value="Retrovirus_Pol_polyprotein"/>
</dbReference>
<feature type="region of interest" description="Disordered" evidence="7">
    <location>
        <begin position="618"/>
        <end position="637"/>
    </location>
</feature>
<evidence type="ECO:0000256" key="4">
    <source>
        <dbReference type="ARBA" id="ARBA00022759"/>
    </source>
</evidence>
<dbReference type="Pfam" id="PF00078">
    <property type="entry name" value="RVT_1"/>
    <property type="match status" value="1"/>
</dbReference>
<dbReference type="InterPro" id="IPR041373">
    <property type="entry name" value="RT_RNaseH"/>
</dbReference>
<dbReference type="SUPFAM" id="SSF56672">
    <property type="entry name" value="DNA/RNA polymerases"/>
    <property type="match status" value="1"/>
</dbReference>
<dbReference type="Gene3D" id="3.30.70.270">
    <property type="match status" value="2"/>
</dbReference>
<evidence type="ECO:0000313" key="10">
    <source>
        <dbReference type="Proteomes" id="UP000030744"/>
    </source>
</evidence>
<accession>U6KB59</accession>
<evidence type="ECO:0000259" key="8">
    <source>
        <dbReference type="PROSITE" id="PS50878"/>
    </source>
</evidence>
<reference evidence="9" key="1">
    <citation type="submission" date="2013-10" db="EMBL/GenBank/DDBJ databases">
        <title>Genomic analysis of the causative agents of coccidiosis in chickens.</title>
        <authorList>
            <person name="Reid A.J."/>
            <person name="Blake D."/>
            <person name="Billington K."/>
            <person name="Browne H."/>
            <person name="Dunn M."/>
            <person name="Hung S."/>
            <person name="Kawahara F."/>
            <person name="Miranda-Saavedra D."/>
            <person name="Mourier T."/>
            <person name="Nagra H."/>
            <person name="Otto T.D."/>
            <person name="Rawlings N."/>
            <person name="Sanchez A."/>
            <person name="Sanders M."/>
            <person name="Subramaniam C."/>
            <person name="Tay Y."/>
            <person name="Dear P."/>
            <person name="Doerig C."/>
            <person name="Gruber A."/>
            <person name="Parkinson J."/>
            <person name="Shirley M."/>
            <person name="Wan K.L."/>
            <person name="Berriman M."/>
            <person name="Tomley F."/>
            <person name="Pain A."/>
        </authorList>
    </citation>
    <scope>NUCLEOTIDE SEQUENCE [LARGE SCALE GENOMIC DNA]</scope>
    <source>
        <strain evidence="9">Houghton</strain>
    </source>
</reference>
<keyword evidence="10" id="KW-1185">Reference proteome</keyword>
<keyword evidence="5" id="KW-0378">Hydrolase</keyword>
<keyword evidence="3" id="KW-0540">Nuclease</keyword>
<dbReference type="InterPro" id="IPR000477">
    <property type="entry name" value="RT_dom"/>
</dbReference>
<keyword evidence="1" id="KW-0808">Transferase</keyword>
<dbReference type="RefSeq" id="XP_013357751.1">
    <property type="nucleotide sequence ID" value="XM_013502297.1"/>
</dbReference>
<proteinExistence type="predicted"/>
<feature type="compositionally biased region" description="Low complexity" evidence="7">
    <location>
        <begin position="628"/>
        <end position="637"/>
    </location>
</feature>
<feature type="compositionally biased region" description="Low complexity" evidence="7">
    <location>
        <begin position="681"/>
        <end position="692"/>
    </location>
</feature>